<dbReference type="InterPro" id="IPR017871">
    <property type="entry name" value="ABC_transporter-like_CS"/>
</dbReference>
<dbReference type="Gene3D" id="3.40.50.300">
    <property type="entry name" value="P-loop containing nucleotide triphosphate hydrolases"/>
    <property type="match status" value="1"/>
</dbReference>
<evidence type="ECO:0000256" key="2">
    <source>
        <dbReference type="ARBA" id="ARBA00005417"/>
    </source>
</evidence>
<dbReference type="NCBIfam" id="NF010167">
    <property type="entry name" value="PRK13648.1"/>
    <property type="match status" value="1"/>
</dbReference>
<evidence type="ECO:0000256" key="1">
    <source>
        <dbReference type="ARBA" id="ARBA00004202"/>
    </source>
</evidence>
<dbReference type="InterPro" id="IPR027417">
    <property type="entry name" value="P-loop_NTPase"/>
</dbReference>
<keyword evidence="11" id="KW-1185">Reference proteome</keyword>
<dbReference type="NCBIfam" id="TIGR04520">
    <property type="entry name" value="ECF_ATPase_1"/>
    <property type="match status" value="1"/>
</dbReference>
<keyword evidence="8" id="KW-0472">Membrane</keyword>
<organism evidence="10 11">
    <name type="scientific">Limosilactobacillus fastidiosus</name>
    <dbReference type="NCBI Taxonomy" id="2759855"/>
    <lineage>
        <taxon>Bacteria</taxon>
        <taxon>Bacillati</taxon>
        <taxon>Bacillota</taxon>
        <taxon>Bacilli</taxon>
        <taxon>Lactobacillales</taxon>
        <taxon>Lactobacillaceae</taxon>
        <taxon>Limosilactobacillus</taxon>
    </lineage>
</organism>
<dbReference type="InterPro" id="IPR015856">
    <property type="entry name" value="ABC_transpr_CbiO/EcfA_su"/>
</dbReference>
<evidence type="ECO:0000256" key="6">
    <source>
        <dbReference type="ARBA" id="ARBA00022840"/>
    </source>
</evidence>
<dbReference type="CDD" id="cd03225">
    <property type="entry name" value="ABC_cobalt_CbiO_domain1"/>
    <property type="match status" value="1"/>
</dbReference>
<dbReference type="InterPro" id="IPR050095">
    <property type="entry name" value="ECF_ABC_transporter_ATP-bd"/>
</dbReference>
<name>A0ABR6E6M1_9LACO</name>
<comment type="caution">
    <text evidence="10">The sequence shown here is derived from an EMBL/GenBank/DDBJ whole genome shotgun (WGS) entry which is preliminary data.</text>
</comment>
<reference evidence="10 11" key="1">
    <citation type="submission" date="2020-07" db="EMBL/GenBank/DDBJ databases">
        <title>Description of Limosilactobacillus balticus sp. nov., Limosilactobacillus agrestis sp. nov., Limosilactobacillus albertensis sp. nov., Limosilactobacillus rudii sp. nov., Limosilactobacillus fastidiosus sp. nov., five novel Limosilactobacillus species isolated from the vertebrate gastrointestinal tract, and proposal of 6 subspecies of Limosilactobacillus reuteri adapted to the gastrointestinal tract of specific vertebrate hosts.</title>
        <authorList>
            <person name="Li F."/>
            <person name="Cheng C."/>
            <person name="Zheng J."/>
            <person name="Quevedo R.M."/>
            <person name="Li J."/>
            <person name="Roos S."/>
            <person name="Gaenzle M.G."/>
            <person name="Walter J."/>
        </authorList>
    </citation>
    <scope>NUCLEOTIDE SEQUENCE [LARGE SCALE GENOMIC DNA]</scope>
    <source>
        <strain evidence="10 11">WF-MO7-1</strain>
    </source>
</reference>
<dbReference type="Pfam" id="PF00005">
    <property type="entry name" value="ABC_tran"/>
    <property type="match status" value="1"/>
</dbReference>
<protein>
    <submittedName>
        <fullName evidence="10">Energy-coupling factor transporter ATPase</fullName>
    </submittedName>
</protein>
<keyword evidence="3" id="KW-0813">Transport</keyword>
<evidence type="ECO:0000259" key="9">
    <source>
        <dbReference type="PROSITE" id="PS50893"/>
    </source>
</evidence>
<evidence type="ECO:0000256" key="7">
    <source>
        <dbReference type="ARBA" id="ARBA00022967"/>
    </source>
</evidence>
<dbReference type="InterPro" id="IPR030947">
    <property type="entry name" value="EcfA_1"/>
</dbReference>
<dbReference type="SMART" id="SM00382">
    <property type="entry name" value="AAA"/>
    <property type="match status" value="1"/>
</dbReference>
<comment type="similarity">
    <text evidence="2">Belongs to the ABC transporter superfamily.</text>
</comment>
<dbReference type="PROSITE" id="PS00211">
    <property type="entry name" value="ABC_TRANSPORTER_1"/>
    <property type="match status" value="1"/>
</dbReference>
<keyword evidence="7" id="KW-1278">Translocase</keyword>
<proteinExistence type="inferred from homology"/>
<feature type="domain" description="ABC transporter" evidence="9">
    <location>
        <begin position="4"/>
        <end position="238"/>
    </location>
</feature>
<dbReference type="SUPFAM" id="SSF52540">
    <property type="entry name" value="P-loop containing nucleoside triphosphate hydrolases"/>
    <property type="match status" value="1"/>
</dbReference>
<dbReference type="EMBL" id="JACIUZ010000026">
    <property type="protein sequence ID" value="MBB1062840.1"/>
    <property type="molecule type" value="Genomic_DNA"/>
</dbReference>
<dbReference type="InterPro" id="IPR003439">
    <property type="entry name" value="ABC_transporter-like_ATP-bd"/>
</dbReference>
<evidence type="ECO:0000256" key="5">
    <source>
        <dbReference type="ARBA" id="ARBA00022741"/>
    </source>
</evidence>
<dbReference type="InterPro" id="IPR003593">
    <property type="entry name" value="AAA+_ATPase"/>
</dbReference>
<evidence type="ECO:0000313" key="11">
    <source>
        <dbReference type="Proteomes" id="UP000544052"/>
    </source>
</evidence>
<evidence type="ECO:0000313" key="10">
    <source>
        <dbReference type="EMBL" id="MBB1062840.1"/>
    </source>
</evidence>
<dbReference type="RefSeq" id="WP_182582805.1">
    <property type="nucleotide sequence ID" value="NZ_JACIUZ010000026.1"/>
</dbReference>
<comment type="subcellular location">
    <subcellularLocation>
        <location evidence="1">Cell membrane</location>
        <topology evidence="1">Peripheral membrane protein</topology>
    </subcellularLocation>
</comment>
<sequence>MREINFNHVTFKYPNSRTLMIDDQSFNLPTNKWIGIIGHNGSGKSTIMQLLDGLLLPNKGQITIGNLAVNEQNLEEVHKLVGMVFQNPENQFVGSTVAEDVAFGLENYNIAPERMPMKIKHALATVGMTKYENSLISDLSGGQKQRIAIAGVLAVRTPIIVLDEATSMLDPMGRESIMKLLRKLHDDGHYTIIMITHDLNEAELADHILVLDQGKVLANDVTERVLSNRKLLKELQLTPAAGEQIREKLIGAGIRVPDKYLRTEEMVRWLKQKLN</sequence>
<keyword evidence="4" id="KW-1003">Cell membrane</keyword>
<evidence type="ECO:0000256" key="8">
    <source>
        <dbReference type="ARBA" id="ARBA00023136"/>
    </source>
</evidence>
<dbReference type="PANTHER" id="PTHR43553">
    <property type="entry name" value="HEAVY METAL TRANSPORTER"/>
    <property type="match status" value="1"/>
</dbReference>
<dbReference type="PANTHER" id="PTHR43553:SF24">
    <property type="entry name" value="ENERGY-COUPLING FACTOR TRANSPORTER ATP-BINDING PROTEIN ECFA1"/>
    <property type="match status" value="1"/>
</dbReference>
<dbReference type="PROSITE" id="PS50893">
    <property type="entry name" value="ABC_TRANSPORTER_2"/>
    <property type="match status" value="1"/>
</dbReference>
<accession>A0ABR6E6M1</accession>
<dbReference type="Proteomes" id="UP000544052">
    <property type="component" value="Unassembled WGS sequence"/>
</dbReference>
<keyword evidence="6" id="KW-0067">ATP-binding</keyword>
<evidence type="ECO:0000256" key="3">
    <source>
        <dbReference type="ARBA" id="ARBA00022448"/>
    </source>
</evidence>
<keyword evidence="5" id="KW-0547">Nucleotide-binding</keyword>
<evidence type="ECO:0000256" key="4">
    <source>
        <dbReference type="ARBA" id="ARBA00022475"/>
    </source>
</evidence>
<gene>
    <name evidence="10" type="ORF">H5R64_03335</name>
</gene>